<organism evidence="1 2">
    <name type="scientific">Cohnella hashimotonis</name>
    <dbReference type="NCBI Taxonomy" id="2826895"/>
    <lineage>
        <taxon>Bacteria</taxon>
        <taxon>Bacillati</taxon>
        <taxon>Bacillota</taxon>
        <taxon>Bacilli</taxon>
        <taxon>Bacillales</taxon>
        <taxon>Paenibacillaceae</taxon>
        <taxon>Cohnella</taxon>
    </lineage>
</organism>
<dbReference type="Proteomes" id="UP001161691">
    <property type="component" value="Unassembled WGS sequence"/>
</dbReference>
<evidence type="ECO:0000313" key="2">
    <source>
        <dbReference type="Proteomes" id="UP001161691"/>
    </source>
</evidence>
<gene>
    <name evidence="1" type="ORF">KB449_10700</name>
</gene>
<protein>
    <submittedName>
        <fullName evidence="1">DUF2953 domain-containing protein</fullName>
    </submittedName>
</protein>
<dbReference type="InterPro" id="IPR021338">
    <property type="entry name" value="DUF2953"/>
</dbReference>
<keyword evidence="2" id="KW-1185">Reference proteome</keyword>
<proteinExistence type="predicted"/>
<evidence type="ECO:0000313" key="1">
    <source>
        <dbReference type="EMBL" id="MDI4645435.1"/>
    </source>
</evidence>
<dbReference type="RefSeq" id="WP_282908361.1">
    <property type="nucleotide sequence ID" value="NZ_JAGRPV010000001.1"/>
</dbReference>
<comment type="caution">
    <text evidence="1">The sequence shown here is derived from an EMBL/GenBank/DDBJ whole genome shotgun (WGS) entry which is preliminary data.</text>
</comment>
<sequence length="233" mass="26009">MVFWYWAAAACLLAAVVAACLSDVRLRIRYSRSGKLDQLIVIVHALYGLYRFHVEIPTIRLSKTGLSYHMKEQTEATAAGGTSSSSRRMLINMRSLRRLKVAVREMLVSVRELKGWLFEGLRKIECTRYRMDIRIGTGDAASTAVATGLCWAIMGIATGALDRFVKLNTHPHGKVEPVYAGIELSVVWEADFRIRAGTALAHGLKVLPRLRYGSALRKAFKDWRSVPGQATRS</sequence>
<dbReference type="EMBL" id="JAGRPV010000001">
    <property type="protein sequence ID" value="MDI4645435.1"/>
    <property type="molecule type" value="Genomic_DNA"/>
</dbReference>
<name>A0ABT6TF28_9BACL</name>
<accession>A0ABT6TF28</accession>
<reference evidence="1" key="1">
    <citation type="submission" date="2023-04" db="EMBL/GenBank/DDBJ databases">
        <title>Comparative genomic analysis of Cohnella hashimotonis sp. nov., isolated from the International Space Station.</title>
        <authorList>
            <person name="Venkateswaran K."/>
            <person name="Simpson A."/>
        </authorList>
    </citation>
    <scope>NUCLEOTIDE SEQUENCE</scope>
    <source>
        <strain evidence="1">F6_2S_P_1</strain>
    </source>
</reference>
<dbReference type="Pfam" id="PF11167">
    <property type="entry name" value="DUF2953"/>
    <property type="match status" value="1"/>
</dbReference>